<dbReference type="GO" id="GO:0016853">
    <property type="term" value="F:isomerase activity"/>
    <property type="evidence" value="ECO:0007669"/>
    <property type="project" value="UniProtKB-KW"/>
</dbReference>
<evidence type="ECO:0000313" key="14">
    <source>
        <dbReference type="Proteomes" id="UP000290657"/>
    </source>
</evidence>
<feature type="domain" description="DXP reductoisomerase C-terminal" evidence="12">
    <location>
        <begin position="238"/>
        <end position="351"/>
    </location>
</feature>
<feature type="binding site" evidence="9">
    <location>
        <position position="31"/>
    </location>
    <ligand>
        <name>NADPH</name>
        <dbReference type="ChEBI" id="CHEBI:57783"/>
    </ligand>
</feature>
<evidence type="ECO:0000256" key="1">
    <source>
        <dbReference type="ARBA" id="ARBA00005094"/>
    </source>
</evidence>
<evidence type="ECO:0000256" key="8">
    <source>
        <dbReference type="ARBA" id="ARBA00048543"/>
    </source>
</evidence>
<proteinExistence type="inferred from homology"/>
<dbReference type="PANTHER" id="PTHR30525:SF0">
    <property type="entry name" value="1-DEOXY-D-XYLULOSE 5-PHOSPHATE REDUCTOISOMERASE, CHLOROPLASTIC"/>
    <property type="match status" value="1"/>
</dbReference>
<dbReference type="OrthoDB" id="9806546at2"/>
<comment type="cofactor">
    <cofactor evidence="9">
        <name>Mg(2+)</name>
        <dbReference type="ChEBI" id="CHEBI:18420"/>
    </cofactor>
    <cofactor evidence="9">
        <name>Mn(2+)</name>
        <dbReference type="ChEBI" id="CHEBI:29035"/>
    </cofactor>
</comment>
<feature type="binding site" evidence="9">
    <location>
        <position position="196"/>
    </location>
    <ligand>
        <name>1-deoxy-D-xylulose 5-phosphate</name>
        <dbReference type="ChEBI" id="CHEBI:57792"/>
    </ligand>
</feature>
<comment type="function">
    <text evidence="9">Catalyzes the NADPH-dependent rearrangement and reduction of 1-deoxy-D-xylulose-5-phosphate (DXP) to 2-C-methyl-D-erythritol 4-phosphate (MEP).</text>
</comment>
<feature type="binding site" evidence="9">
    <location>
        <position position="113"/>
    </location>
    <ligand>
        <name>NADPH</name>
        <dbReference type="ChEBI" id="CHEBI:57783"/>
    </ligand>
</feature>
<dbReference type="HAMAP" id="MF_00183">
    <property type="entry name" value="DXP_reductoisom"/>
    <property type="match status" value="1"/>
</dbReference>
<dbReference type="UniPathway" id="UPA00056">
    <property type="reaction ID" value="UER00092"/>
</dbReference>
<comment type="pathway">
    <text evidence="1 9">Isoprenoid biosynthesis; isopentenyl diphosphate biosynthesis via DXP pathway; isopentenyl diphosphate from 1-deoxy-D-xylulose 5-phosphate: step 1/6.</text>
</comment>
<dbReference type="SUPFAM" id="SSF69055">
    <property type="entry name" value="1-deoxy-D-xylulose-5-phosphate reductoisomerase, C-terminal domain"/>
    <property type="match status" value="1"/>
</dbReference>
<keyword evidence="9" id="KW-0460">Magnesium</keyword>
<reference evidence="13 14" key="1">
    <citation type="submission" date="2017-10" db="EMBL/GenBank/DDBJ databases">
        <title>Genomics of the genus Arcobacter.</title>
        <authorList>
            <person name="Perez-Cataluna A."/>
            <person name="Figueras M.J."/>
        </authorList>
    </citation>
    <scope>NUCLEOTIDE SEQUENCE [LARGE SCALE GENOMIC DNA]</scope>
    <source>
        <strain evidence="13 14">CECT 8987</strain>
    </source>
</reference>
<organism evidence="13 14">
    <name type="scientific">Candidatus Marinarcus aquaticus</name>
    <dbReference type="NCBI Taxonomy" id="2044504"/>
    <lineage>
        <taxon>Bacteria</taxon>
        <taxon>Pseudomonadati</taxon>
        <taxon>Campylobacterota</taxon>
        <taxon>Epsilonproteobacteria</taxon>
        <taxon>Campylobacterales</taxon>
        <taxon>Arcobacteraceae</taxon>
        <taxon>Candidatus Marinarcus</taxon>
    </lineage>
</organism>
<keyword evidence="14" id="KW-1185">Reference proteome</keyword>
<dbReference type="Pfam" id="PF08436">
    <property type="entry name" value="DXP_redisom_C"/>
    <property type="match status" value="1"/>
</dbReference>
<feature type="binding site" evidence="9">
    <location>
        <position position="190"/>
    </location>
    <ligand>
        <name>1-deoxy-D-xylulose 5-phosphate</name>
        <dbReference type="ChEBI" id="CHEBI:57792"/>
    </ligand>
</feature>
<gene>
    <name evidence="9" type="primary">dxr</name>
    <name evidence="13" type="ORF">CRV04_04955</name>
</gene>
<feature type="binding site" evidence="9">
    <location>
        <position position="133"/>
    </location>
    <ligand>
        <name>1-deoxy-D-xylulose 5-phosphate</name>
        <dbReference type="ChEBI" id="CHEBI:57792"/>
    </ligand>
</feature>
<keyword evidence="6 9" id="KW-0464">Manganese</keyword>
<comment type="similarity">
    <text evidence="2 9">Belongs to the DXR family.</text>
</comment>
<evidence type="ECO:0000256" key="7">
    <source>
        <dbReference type="ARBA" id="ARBA00023229"/>
    </source>
</evidence>
<protein>
    <recommendedName>
        <fullName evidence="9">1-deoxy-D-xylulose 5-phosphate reductoisomerase</fullName>
        <shortName evidence="9">DXP reductoisomerase</shortName>
        <ecNumber evidence="9">1.1.1.267</ecNumber>
    </recommendedName>
    <alternativeName>
        <fullName evidence="9">1-deoxyxylulose-5-phosphate reductoisomerase</fullName>
    </alternativeName>
    <alternativeName>
        <fullName evidence="9">2-C-methyl-D-erythritol 4-phosphate synthase</fullName>
    </alternativeName>
</protein>
<accession>A0A4Q0XQJ6</accession>
<dbReference type="NCBIfam" id="TIGR00243">
    <property type="entry name" value="Dxr"/>
    <property type="match status" value="1"/>
</dbReference>
<evidence type="ECO:0000256" key="5">
    <source>
        <dbReference type="ARBA" id="ARBA00023002"/>
    </source>
</evidence>
<comment type="caution">
    <text evidence="9">Lacks conserved residue(s) required for the propagation of feature annotation.</text>
</comment>
<dbReference type="GO" id="GO:0030604">
    <property type="term" value="F:1-deoxy-D-xylulose-5-phosphate reductoisomerase activity"/>
    <property type="evidence" value="ECO:0007669"/>
    <property type="project" value="UniProtKB-UniRule"/>
</dbReference>
<dbReference type="InterPro" id="IPR013644">
    <property type="entry name" value="DXP_reductoisomerase_C"/>
</dbReference>
<dbReference type="Pfam" id="PF13288">
    <property type="entry name" value="DXPR_C"/>
    <property type="match status" value="1"/>
</dbReference>
<keyword evidence="7 9" id="KW-0414">Isoprene biosynthesis</keyword>
<feature type="binding site" evidence="9">
    <location>
        <position position="10"/>
    </location>
    <ligand>
        <name>NADPH</name>
        <dbReference type="ChEBI" id="CHEBI:57783"/>
    </ligand>
</feature>
<evidence type="ECO:0000259" key="10">
    <source>
        <dbReference type="Pfam" id="PF02670"/>
    </source>
</evidence>
<feature type="binding site" evidence="9">
    <location>
        <position position="8"/>
    </location>
    <ligand>
        <name>NADPH</name>
        <dbReference type="ChEBI" id="CHEBI:57783"/>
    </ligand>
</feature>
<feature type="binding site" evidence="9">
    <location>
        <position position="112"/>
    </location>
    <ligand>
        <name>1-deoxy-D-xylulose 5-phosphate</name>
        <dbReference type="ChEBI" id="CHEBI:57792"/>
    </ligand>
</feature>
<evidence type="ECO:0000256" key="2">
    <source>
        <dbReference type="ARBA" id="ARBA00006825"/>
    </source>
</evidence>
<dbReference type="RefSeq" id="WP_128995721.1">
    <property type="nucleotide sequence ID" value="NZ_PDKN01000003.1"/>
</dbReference>
<feature type="binding site" evidence="9">
    <location>
        <position position="132"/>
    </location>
    <ligand>
        <name>1-deoxy-D-xylulose 5-phosphate</name>
        <dbReference type="ChEBI" id="CHEBI:57792"/>
    </ligand>
</feature>
<dbReference type="Gene3D" id="1.10.1740.10">
    <property type="match status" value="1"/>
</dbReference>
<feature type="binding site" evidence="9">
    <location>
        <position position="131"/>
    </location>
    <ligand>
        <name>Mn(2+)</name>
        <dbReference type="ChEBI" id="CHEBI:29035"/>
    </ligand>
</feature>
<feature type="domain" description="1-deoxy-D-xylulose 5-phosphate reductoisomerase C-terminal" evidence="11">
    <location>
        <begin position="127"/>
        <end position="207"/>
    </location>
</feature>
<feature type="binding site" evidence="9">
    <location>
        <position position="111"/>
    </location>
    <ligand>
        <name>NADPH</name>
        <dbReference type="ChEBI" id="CHEBI:57783"/>
    </ligand>
</feature>
<dbReference type="Pfam" id="PF02670">
    <property type="entry name" value="DXP_reductoisom"/>
    <property type="match status" value="1"/>
</dbReference>
<feature type="binding site" evidence="9">
    <location>
        <position position="7"/>
    </location>
    <ligand>
        <name>NADPH</name>
        <dbReference type="ChEBI" id="CHEBI:57783"/>
    </ligand>
</feature>
<dbReference type="AlphaFoldDB" id="A0A4Q0XQJ6"/>
<evidence type="ECO:0000259" key="12">
    <source>
        <dbReference type="Pfam" id="PF13288"/>
    </source>
</evidence>
<feature type="binding site" evidence="9">
    <location>
        <position position="199"/>
    </location>
    <ligand>
        <name>Mn(2+)</name>
        <dbReference type="ChEBI" id="CHEBI:29035"/>
    </ligand>
</feature>
<dbReference type="PIRSF" id="PIRSF006205">
    <property type="entry name" value="Dxp_reductismrs"/>
    <property type="match status" value="1"/>
</dbReference>
<evidence type="ECO:0000256" key="3">
    <source>
        <dbReference type="ARBA" id="ARBA00022723"/>
    </source>
</evidence>
<dbReference type="EC" id="1.1.1.267" evidence="9"/>
<evidence type="ECO:0000256" key="6">
    <source>
        <dbReference type="ARBA" id="ARBA00023211"/>
    </source>
</evidence>
<dbReference type="SUPFAM" id="SSF51735">
    <property type="entry name" value="NAD(P)-binding Rossmann-fold domains"/>
    <property type="match status" value="1"/>
</dbReference>
<dbReference type="Gene3D" id="3.40.50.720">
    <property type="entry name" value="NAD(P)-binding Rossmann-like Domain"/>
    <property type="match status" value="1"/>
</dbReference>
<keyword evidence="4 9" id="KW-0521">NADP</keyword>
<keyword evidence="13" id="KW-0413">Isomerase</keyword>
<feature type="binding site" evidence="9">
    <location>
        <position position="9"/>
    </location>
    <ligand>
        <name>NADPH</name>
        <dbReference type="ChEBI" id="CHEBI:57783"/>
    </ligand>
</feature>
<evidence type="ECO:0000259" key="11">
    <source>
        <dbReference type="Pfam" id="PF08436"/>
    </source>
</evidence>
<feature type="binding site" evidence="9">
    <location>
        <position position="33"/>
    </location>
    <ligand>
        <name>NADPH</name>
        <dbReference type="ChEBI" id="CHEBI:57783"/>
    </ligand>
</feature>
<feature type="binding site" evidence="9">
    <location>
        <position position="177"/>
    </location>
    <ligand>
        <name>1-deoxy-D-xylulose 5-phosphate</name>
        <dbReference type="ChEBI" id="CHEBI:57792"/>
    </ligand>
</feature>
<dbReference type="InterPro" id="IPR036169">
    <property type="entry name" value="DXPR_C_sf"/>
</dbReference>
<feature type="binding site" evidence="9">
    <location>
        <position position="154"/>
    </location>
    <ligand>
        <name>1-deoxy-D-xylulose 5-phosphate</name>
        <dbReference type="ChEBI" id="CHEBI:57792"/>
    </ligand>
</feature>
<feature type="binding site" evidence="9">
    <location>
        <position position="183"/>
    </location>
    <ligand>
        <name>NADPH</name>
        <dbReference type="ChEBI" id="CHEBI:57783"/>
    </ligand>
</feature>
<evidence type="ECO:0000313" key="13">
    <source>
        <dbReference type="EMBL" id="RXJ57858.1"/>
    </source>
</evidence>
<dbReference type="EMBL" id="PDKN01000003">
    <property type="protein sequence ID" value="RXJ57858.1"/>
    <property type="molecule type" value="Genomic_DNA"/>
</dbReference>
<comment type="caution">
    <text evidence="13">The sequence shown here is derived from an EMBL/GenBank/DDBJ whole genome shotgun (WGS) entry which is preliminary data.</text>
</comment>
<dbReference type="SUPFAM" id="SSF55347">
    <property type="entry name" value="Glyceraldehyde-3-phosphate dehydrogenase-like, C-terminal domain"/>
    <property type="match status" value="1"/>
</dbReference>
<dbReference type="InterPro" id="IPR026877">
    <property type="entry name" value="DXPR_C"/>
</dbReference>
<dbReference type="PANTHER" id="PTHR30525">
    <property type="entry name" value="1-DEOXY-D-XYLULOSE 5-PHOSPHATE REDUCTOISOMERASE"/>
    <property type="match status" value="1"/>
</dbReference>
<keyword evidence="3 9" id="KW-0479">Metal-binding</keyword>
<name>A0A4Q0XQJ6_9BACT</name>
<dbReference type="GO" id="GO:0070402">
    <property type="term" value="F:NADPH binding"/>
    <property type="evidence" value="ECO:0007669"/>
    <property type="project" value="InterPro"/>
</dbReference>
<dbReference type="InterPro" id="IPR013512">
    <property type="entry name" value="DXP_reductoisomerase_N"/>
</dbReference>
<dbReference type="GO" id="GO:0030145">
    <property type="term" value="F:manganese ion binding"/>
    <property type="evidence" value="ECO:0007669"/>
    <property type="project" value="TreeGrafter"/>
</dbReference>
<dbReference type="InterPro" id="IPR036291">
    <property type="entry name" value="NAD(P)-bd_dom_sf"/>
</dbReference>
<comment type="catalytic activity">
    <reaction evidence="8">
        <text>2-C-methyl-D-erythritol 4-phosphate + NADP(+) = 1-deoxy-D-xylulose 5-phosphate + NADPH + H(+)</text>
        <dbReference type="Rhea" id="RHEA:13717"/>
        <dbReference type="ChEBI" id="CHEBI:15378"/>
        <dbReference type="ChEBI" id="CHEBI:57783"/>
        <dbReference type="ChEBI" id="CHEBI:57792"/>
        <dbReference type="ChEBI" id="CHEBI:58262"/>
        <dbReference type="ChEBI" id="CHEBI:58349"/>
        <dbReference type="EC" id="1.1.1.267"/>
    </reaction>
    <physiologicalReaction direction="right-to-left" evidence="8">
        <dbReference type="Rhea" id="RHEA:13719"/>
    </physiologicalReaction>
</comment>
<keyword evidence="5 9" id="KW-0560">Oxidoreductase</keyword>
<feature type="binding site" evidence="9">
    <location>
        <position position="195"/>
    </location>
    <ligand>
        <name>1-deoxy-D-xylulose 5-phosphate</name>
        <dbReference type="ChEBI" id="CHEBI:57792"/>
    </ligand>
</feature>
<feature type="domain" description="1-deoxy-D-xylulose 5-phosphate reductoisomerase N-terminal" evidence="10">
    <location>
        <begin position="1"/>
        <end position="119"/>
    </location>
</feature>
<sequence length="355" mass="39091">MILLGSTGSIGVNTLEVAKKFNLNVEVLVAGSNIELLNQQIKAVNPVKVVVAQQEDVSKVHHRNVSFGEAGILEAIETSTTQTVVNALVGFLGLRPTLKAIECGKKIALANKESLVVAGAFIDQAKLMPIDSEHFGLWYLLQDRAVASMTITASGGSFRDYPLKSLKSVTVKEALNHPNWSMGNKITIDSATMTNKLFELLEAKWLFDTTNLDAIIETKSLIHALINFKDGSTTAHIANASMQLPIAYAIKKEVNEEVLKPVDLIKVGSLEFREIKTDRYPIWEVKDYMLQNPHLGVVLNAANEVAVAKFLKNECAFLDISTLTLKALEKFDHVKLQNLDDIFAIDKEVRVYCGT</sequence>
<dbReference type="InterPro" id="IPR003821">
    <property type="entry name" value="DXP_reductoisomerase"/>
</dbReference>
<evidence type="ECO:0000256" key="9">
    <source>
        <dbReference type="HAMAP-Rule" id="MF_00183"/>
    </source>
</evidence>
<feature type="binding site" evidence="9">
    <location>
        <position position="199"/>
    </location>
    <ligand>
        <name>1-deoxy-D-xylulose 5-phosphate</name>
        <dbReference type="ChEBI" id="CHEBI:57792"/>
    </ligand>
</feature>
<evidence type="ECO:0000256" key="4">
    <source>
        <dbReference type="ARBA" id="ARBA00022857"/>
    </source>
</evidence>
<feature type="binding site" evidence="9">
    <location>
        <position position="133"/>
    </location>
    <ligand>
        <name>Mn(2+)</name>
        <dbReference type="ChEBI" id="CHEBI:29035"/>
    </ligand>
</feature>
<dbReference type="GO" id="GO:0051484">
    <property type="term" value="P:isopentenyl diphosphate biosynthetic process, methylerythritol 4-phosphate pathway involved in terpenoid biosynthetic process"/>
    <property type="evidence" value="ECO:0007669"/>
    <property type="project" value="TreeGrafter"/>
</dbReference>
<dbReference type="Proteomes" id="UP000290657">
    <property type="component" value="Unassembled WGS sequence"/>
</dbReference>